<evidence type="ECO:0000313" key="4">
    <source>
        <dbReference type="EMBL" id="MBD8488758.1"/>
    </source>
</evidence>
<name>A0ABR9AIY1_9BACT</name>
<dbReference type="SUPFAM" id="SSF53649">
    <property type="entry name" value="Alkaline phosphatase-like"/>
    <property type="match status" value="1"/>
</dbReference>
<evidence type="ECO:0000313" key="5">
    <source>
        <dbReference type="Proteomes" id="UP000647133"/>
    </source>
</evidence>
<comment type="similarity">
    <text evidence="1">Belongs to the sulfatase family.</text>
</comment>
<dbReference type="RefSeq" id="WP_192009610.1">
    <property type="nucleotide sequence ID" value="NZ_JACYTQ010000002.1"/>
</dbReference>
<organism evidence="4 5">
    <name type="scientific">Echinicola arenosa</name>
    <dbReference type="NCBI Taxonomy" id="2774144"/>
    <lineage>
        <taxon>Bacteria</taxon>
        <taxon>Pseudomonadati</taxon>
        <taxon>Bacteroidota</taxon>
        <taxon>Cytophagia</taxon>
        <taxon>Cytophagales</taxon>
        <taxon>Cyclobacteriaceae</taxon>
        <taxon>Echinicola</taxon>
    </lineage>
</organism>
<proteinExistence type="inferred from homology"/>
<dbReference type="InterPro" id="IPR050738">
    <property type="entry name" value="Sulfatase"/>
</dbReference>
<dbReference type="InterPro" id="IPR017850">
    <property type="entry name" value="Alkaline_phosphatase_core_sf"/>
</dbReference>
<protein>
    <submittedName>
        <fullName evidence="4">Sulfatase</fullName>
    </submittedName>
</protein>
<evidence type="ECO:0000259" key="3">
    <source>
        <dbReference type="Pfam" id="PF00884"/>
    </source>
</evidence>
<dbReference type="PANTHER" id="PTHR42693:SF53">
    <property type="entry name" value="ENDO-4-O-SULFATASE"/>
    <property type="match status" value="1"/>
</dbReference>
<dbReference type="InterPro" id="IPR000917">
    <property type="entry name" value="Sulfatase_N"/>
</dbReference>
<dbReference type="Gene3D" id="3.40.720.10">
    <property type="entry name" value="Alkaline Phosphatase, subunit A"/>
    <property type="match status" value="1"/>
</dbReference>
<dbReference type="CDD" id="cd16027">
    <property type="entry name" value="SGSH"/>
    <property type="match status" value="1"/>
</dbReference>
<evidence type="ECO:0000256" key="1">
    <source>
        <dbReference type="ARBA" id="ARBA00008779"/>
    </source>
</evidence>
<keyword evidence="2" id="KW-0378">Hydrolase</keyword>
<sequence length="615" mass="70930">MNSFFRRIVLIILIVTVSFLKAHSQSRPNIVWITSEDNSKHYLSLFDSNGISTPNIERLAVTGLTFDHAFSNAPVCSVARSTLISGCYAPRVGVQFHRKLQKVPLPNGLKMFPTYLREAGYYTTNNAKEDYNFIKNDGAWDDSSNKASYKNRKEGQPFFHVFNIAITHEGSLHFDENVIDKIPLEELPEPGRLQPNHPQTELFKYTRARYLSKIQDMDKKVGEIINELEKDGLLENTFIFYFGDHGGVMPGSKGYLYETGLHIPLVIHIPEKYADLVSYPQGSRVTDFVSFVDFAPTVLKLAGIQSPERMDGKSFLNPKSTPTRQQTFGYADRFDEKYDLVRSLRSGKYKYIRNYQPFNFDGLMNNYRYQQKAYEEWWDLYCGGKLDKTQASFFKSRPAEMLFDVEQDPFETNNLAQDPAYRKILLSLRHDLREWETSMPDLSFYPEFYLINSAFNNPVEFGKSHKKEIQQYIKIADWSLEDYDKVKKSISKTLDSSDPWERYWALIVASSFGQEAKEMQVTIKSIALNDPEKINRVRAAEFLGLLKIENPAPIMLQALYNSSDGNEALLILNSIVLMQDGSGKYAFDIDTNKIHDEVKSNEEVKRRLLYLMDQN</sequence>
<accession>A0ABR9AIY1</accession>
<feature type="domain" description="Sulfatase N-terminal" evidence="3">
    <location>
        <begin position="150"/>
        <end position="304"/>
    </location>
</feature>
<comment type="caution">
    <text evidence="4">The sequence shown here is derived from an EMBL/GenBank/DDBJ whole genome shotgun (WGS) entry which is preliminary data.</text>
</comment>
<dbReference type="Proteomes" id="UP000647133">
    <property type="component" value="Unassembled WGS sequence"/>
</dbReference>
<evidence type="ECO:0000256" key="2">
    <source>
        <dbReference type="ARBA" id="ARBA00022801"/>
    </source>
</evidence>
<gene>
    <name evidence="4" type="ORF">IFO69_08380</name>
</gene>
<dbReference type="PANTHER" id="PTHR42693">
    <property type="entry name" value="ARYLSULFATASE FAMILY MEMBER"/>
    <property type="match status" value="1"/>
</dbReference>
<reference evidence="4 5" key="1">
    <citation type="submission" date="2020-09" db="EMBL/GenBank/DDBJ databases">
        <title>Echinicola sp. CAU 1574 isolated from sand of Sido Beach.</title>
        <authorList>
            <person name="Kim W."/>
        </authorList>
    </citation>
    <scope>NUCLEOTIDE SEQUENCE [LARGE SCALE GENOMIC DNA]</scope>
    <source>
        <strain evidence="4 5">CAU 1574</strain>
    </source>
</reference>
<keyword evidence="5" id="KW-1185">Reference proteome</keyword>
<dbReference type="Pfam" id="PF00884">
    <property type="entry name" value="Sulfatase"/>
    <property type="match status" value="1"/>
</dbReference>
<dbReference type="EMBL" id="JACYTQ010000002">
    <property type="protein sequence ID" value="MBD8488758.1"/>
    <property type="molecule type" value="Genomic_DNA"/>
</dbReference>